<comment type="catalytic activity">
    <reaction evidence="10 11">
        <text>DNA(n) + a 2'-deoxyribonucleoside 5'-triphosphate = DNA(n+1) + diphosphate</text>
        <dbReference type="Rhea" id="RHEA:22508"/>
        <dbReference type="Rhea" id="RHEA-COMP:17339"/>
        <dbReference type="Rhea" id="RHEA-COMP:17340"/>
        <dbReference type="ChEBI" id="CHEBI:33019"/>
        <dbReference type="ChEBI" id="CHEBI:61560"/>
        <dbReference type="ChEBI" id="CHEBI:173112"/>
        <dbReference type="EC" id="2.7.7.7"/>
    </reaction>
</comment>
<evidence type="ECO:0000313" key="15">
    <source>
        <dbReference type="Proteomes" id="UP000479132"/>
    </source>
</evidence>
<comment type="caution">
    <text evidence="14">The sequence shown here is derived from an EMBL/GenBank/DDBJ whole genome shotgun (WGS) entry which is preliminary data.</text>
</comment>
<dbReference type="PRINTS" id="PR00300">
    <property type="entry name" value="CLPPROTEASEA"/>
</dbReference>
<feature type="region of interest" description="Disordered" evidence="12">
    <location>
        <begin position="373"/>
        <end position="519"/>
    </location>
</feature>
<dbReference type="InterPro" id="IPR005790">
    <property type="entry name" value="DNA_polIII_delta"/>
</dbReference>
<dbReference type="RefSeq" id="WP_165266273.1">
    <property type="nucleotide sequence ID" value="NZ_JAALLS010000003.1"/>
</dbReference>
<feature type="compositionally biased region" description="Low complexity" evidence="12">
    <location>
        <begin position="381"/>
        <end position="390"/>
    </location>
</feature>
<evidence type="ECO:0000256" key="6">
    <source>
        <dbReference type="ARBA" id="ARBA00022741"/>
    </source>
</evidence>
<evidence type="ECO:0000259" key="13">
    <source>
        <dbReference type="SMART" id="SM00382"/>
    </source>
</evidence>
<dbReference type="GO" id="GO:0005524">
    <property type="term" value="F:ATP binding"/>
    <property type="evidence" value="ECO:0007669"/>
    <property type="project" value="UniProtKB-KW"/>
</dbReference>
<dbReference type="InterPro" id="IPR022754">
    <property type="entry name" value="DNA_pol_III_gamma-3"/>
</dbReference>
<keyword evidence="2 11" id="KW-0808">Transferase</keyword>
<dbReference type="NCBIfam" id="NF004046">
    <property type="entry name" value="PRK05563.1"/>
    <property type="match status" value="1"/>
</dbReference>
<dbReference type="CDD" id="cd18137">
    <property type="entry name" value="HLD_clamp_pol_III_gamma_tau"/>
    <property type="match status" value="1"/>
</dbReference>
<dbReference type="Gene3D" id="1.10.8.60">
    <property type="match status" value="1"/>
</dbReference>
<evidence type="ECO:0000256" key="1">
    <source>
        <dbReference type="ARBA" id="ARBA00006360"/>
    </source>
</evidence>
<comment type="subunit">
    <text evidence="11">DNA polymerase III contains a core (composed of alpha, epsilon and theta chains) that associates with a tau subunit. This core dimerizes to form the POLIII' complex. PolIII' associates with the gamma complex (composed of gamma, delta, delta', psi and chi chains) and with the beta chain to form the complete DNA polymerase III complex.</text>
</comment>
<keyword evidence="8 11" id="KW-0067">ATP-binding</keyword>
<dbReference type="Proteomes" id="UP000479132">
    <property type="component" value="Unassembled WGS sequence"/>
</dbReference>
<protein>
    <recommendedName>
        <fullName evidence="11">DNA polymerase III subunit gamma/tau</fullName>
        <ecNumber evidence="11">2.7.7.7</ecNumber>
    </recommendedName>
</protein>
<keyword evidence="4 11" id="KW-0235">DNA replication</keyword>
<dbReference type="InterPro" id="IPR012763">
    <property type="entry name" value="DNA_pol_III_sug/sutau_N"/>
</dbReference>
<feature type="domain" description="AAA+ ATPase" evidence="13">
    <location>
        <begin position="39"/>
        <end position="180"/>
    </location>
</feature>
<keyword evidence="7" id="KW-0862">Zinc</keyword>
<comment type="function">
    <text evidence="11">DNA polymerase III is a complex, multichain enzyme responsible for most of the replicative synthesis in bacteria. This DNA polymerase also exhibits 3' to 5' exonuclease activity.</text>
</comment>
<name>A0A6M1TAW4_9BACT</name>
<evidence type="ECO:0000256" key="5">
    <source>
        <dbReference type="ARBA" id="ARBA00022723"/>
    </source>
</evidence>
<dbReference type="SMART" id="SM00382">
    <property type="entry name" value="AAA"/>
    <property type="match status" value="1"/>
</dbReference>
<dbReference type="InterPro" id="IPR027417">
    <property type="entry name" value="P-loop_NTPase"/>
</dbReference>
<reference evidence="14 15" key="1">
    <citation type="submission" date="2020-02" db="EMBL/GenBank/DDBJ databases">
        <title>Aliifodinibius halophilus 2W32, complete genome.</title>
        <authorList>
            <person name="Li Y."/>
            <person name="Wu S."/>
        </authorList>
    </citation>
    <scope>NUCLEOTIDE SEQUENCE [LARGE SCALE GENOMIC DNA]</scope>
    <source>
        <strain evidence="14 15">2W32</strain>
    </source>
</reference>
<dbReference type="InterPro" id="IPR001270">
    <property type="entry name" value="ClpA/B"/>
</dbReference>
<organism evidence="14 15">
    <name type="scientific">Fodinibius halophilus</name>
    <dbReference type="NCBI Taxonomy" id="1736908"/>
    <lineage>
        <taxon>Bacteria</taxon>
        <taxon>Pseudomonadati</taxon>
        <taxon>Balneolota</taxon>
        <taxon>Balneolia</taxon>
        <taxon>Balneolales</taxon>
        <taxon>Balneolaceae</taxon>
        <taxon>Fodinibius</taxon>
    </lineage>
</organism>
<dbReference type="PANTHER" id="PTHR11669:SF0">
    <property type="entry name" value="PROTEIN STICHEL-LIKE 2"/>
    <property type="match status" value="1"/>
</dbReference>
<dbReference type="Pfam" id="PF22608">
    <property type="entry name" value="DNAX_ATPase_lid"/>
    <property type="match status" value="1"/>
</dbReference>
<dbReference type="Pfam" id="PF12169">
    <property type="entry name" value="DNA_pol3_gamma3"/>
    <property type="match status" value="1"/>
</dbReference>
<dbReference type="EMBL" id="JAALLS010000003">
    <property type="protein sequence ID" value="NGP87482.1"/>
    <property type="molecule type" value="Genomic_DNA"/>
</dbReference>
<dbReference type="GO" id="GO:0003677">
    <property type="term" value="F:DNA binding"/>
    <property type="evidence" value="ECO:0007669"/>
    <property type="project" value="InterPro"/>
</dbReference>
<dbReference type="PANTHER" id="PTHR11669">
    <property type="entry name" value="REPLICATION FACTOR C / DNA POLYMERASE III GAMMA-TAU SUBUNIT"/>
    <property type="match status" value="1"/>
</dbReference>
<dbReference type="AlphaFoldDB" id="A0A6M1TAW4"/>
<dbReference type="NCBIfam" id="TIGR01128">
    <property type="entry name" value="holA"/>
    <property type="match status" value="1"/>
</dbReference>
<keyword evidence="9 11" id="KW-0239">DNA-directed DNA polymerase</keyword>
<evidence type="ECO:0000256" key="3">
    <source>
        <dbReference type="ARBA" id="ARBA00022695"/>
    </source>
</evidence>
<dbReference type="CDD" id="cd00009">
    <property type="entry name" value="AAA"/>
    <property type="match status" value="1"/>
</dbReference>
<dbReference type="GO" id="GO:0009360">
    <property type="term" value="C:DNA polymerase III complex"/>
    <property type="evidence" value="ECO:0007669"/>
    <property type="project" value="InterPro"/>
</dbReference>
<gene>
    <name evidence="11 14" type="primary">dnaX</name>
    <name evidence="14" type="ORF">G3569_03865</name>
</gene>
<feature type="compositionally biased region" description="Basic and acidic residues" evidence="12">
    <location>
        <begin position="414"/>
        <end position="436"/>
    </location>
</feature>
<accession>A0A6M1TAW4</accession>
<comment type="similarity">
    <text evidence="1 11">Belongs to the DnaX/STICHEL family.</text>
</comment>
<keyword evidence="3 11" id="KW-0548">Nucleotidyltransferase</keyword>
<dbReference type="NCBIfam" id="TIGR02397">
    <property type="entry name" value="dnaX_nterm"/>
    <property type="match status" value="1"/>
</dbReference>
<keyword evidence="15" id="KW-1185">Reference proteome</keyword>
<dbReference type="Pfam" id="PF13177">
    <property type="entry name" value="DNA_pol3_delta2"/>
    <property type="match status" value="1"/>
</dbReference>
<dbReference type="InterPro" id="IPR045085">
    <property type="entry name" value="HLD_clamp_pol_III_gamma_tau"/>
</dbReference>
<keyword evidence="5" id="KW-0479">Metal-binding</keyword>
<evidence type="ECO:0000256" key="8">
    <source>
        <dbReference type="ARBA" id="ARBA00022840"/>
    </source>
</evidence>
<evidence type="ECO:0000256" key="12">
    <source>
        <dbReference type="SAM" id="MobiDB-lite"/>
    </source>
</evidence>
<dbReference type="GO" id="GO:0003887">
    <property type="term" value="F:DNA-directed DNA polymerase activity"/>
    <property type="evidence" value="ECO:0007669"/>
    <property type="project" value="UniProtKB-KW"/>
</dbReference>
<proteinExistence type="inferred from homology"/>
<dbReference type="GO" id="GO:0046872">
    <property type="term" value="F:metal ion binding"/>
    <property type="evidence" value="ECO:0007669"/>
    <property type="project" value="UniProtKB-KW"/>
</dbReference>
<dbReference type="InterPro" id="IPR008921">
    <property type="entry name" value="DNA_pol3_clamp-load_cplx_C"/>
</dbReference>
<dbReference type="Gene3D" id="3.40.50.300">
    <property type="entry name" value="P-loop containing nucleotide triphosphate hydrolases"/>
    <property type="match status" value="1"/>
</dbReference>
<evidence type="ECO:0000313" key="14">
    <source>
        <dbReference type="EMBL" id="NGP87482.1"/>
    </source>
</evidence>
<evidence type="ECO:0000256" key="4">
    <source>
        <dbReference type="ARBA" id="ARBA00022705"/>
    </source>
</evidence>
<evidence type="ECO:0000256" key="2">
    <source>
        <dbReference type="ARBA" id="ARBA00022679"/>
    </source>
</evidence>
<evidence type="ECO:0000256" key="9">
    <source>
        <dbReference type="ARBA" id="ARBA00022932"/>
    </source>
</evidence>
<sequence length="642" mass="72341">MSDNYRALTRTYRPTSFDDIVSQEHVSSTLKNAIKKNRLAHAYMFCGPRGVGKTTMARVLARTVNKIDQQVDGESLNQTLNVVEIDAASNNSVDDIRDLRERVRIPPQNGRYKIYIIDEVHMLSKSAFNALLKTLEEPPDHVIFIFATTEPHKVLPTILSRVQRFDFKRISVDQIVERLANVARDQNINIDEESLHVIAKKADGALRDALGLMDQAIAFCGNNIQHEELLRALNVVSTERMFAFMNAVETQNASEGLELINELLQEGYDIQEYLVGLTEHLRNLYVAKSSAKMHLVEASPDTKKRYKEASKTFSEDDLMRMLHIVSDAQYKIKEAHQPKIQFELTLLKLIHMERTQNLNKLLAGLKDLKKKLSNQPQLEQNDSGSEPSSEPENDPPSTNGQQNSSTPDNGGGDNPKKETVAQQPKDPDPEHSDKADGTVSESQPEPTAQEPAPSPTPVVQAESKTSPKETGNEDDEFSHLFGGSSLGNAKKSPEPAVDETEDTTEVATKTAPKRAPKDVSLNEVKEVWDSYLDDLRQHVPEMLYFQMQRVKPMQLKNGVLLLRCNDDFAKKIVDENNRRLGKFLEDKIGAYLGFESVVQKDESDAEASKSPYERFKELQERDQTIKKLVELFGAELDYNLNQ</sequence>
<keyword evidence="6 11" id="KW-0547">Nucleotide-binding</keyword>
<evidence type="ECO:0000256" key="11">
    <source>
        <dbReference type="RuleBase" id="RU364063"/>
    </source>
</evidence>
<feature type="compositionally biased region" description="Polar residues" evidence="12">
    <location>
        <begin position="398"/>
        <end position="408"/>
    </location>
</feature>
<dbReference type="EC" id="2.7.7.7" evidence="11"/>
<dbReference type="GO" id="GO:0006261">
    <property type="term" value="P:DNA-templated DNA replication"/>
    <property type="evidence" value="ECO:0007669"/>
    <property type="project" value="TreeGrafter"/>
</dbReference>
<dbReference type="InterPro" id="IPR050238">
    <property type="entry name" value="DNA_Rep/Repair_Clamp_Loader"/>
</dbReference>
<evidence type="ECO:0000256" key="10">
    <source>
        <dbReference type="ARBA" id="ARBA00049244"/>
    </source>
</evidence>
<dbReference type="InterPro" id="IPR003593">
    <property type="entry name" value="AAA+_ATPase"/>
</dbReference>
<dbReference type="SUPFAM" id="SSF52540">
    <property type="entry name" value="P-loop containing nucleoside triphosphate hydrolases"/>
    <property type="match status" value="1"/>
</dbReference>
<dbReference type="Gene3D" id="1.20.272.10">
    <property type="match status" value="1"/>
</dbReference>
<dbReference type="SUPFAM" id="SSF48019">
    <property type="entry name" value="post-AAA+ oligomerization domain-like"/>
    <property type="match status" value="1"/>
</dbReference>
<evidence type="ECO:0000256" key="7">
    <source>
        <dbReference type="ARBA" id="ARBA00022833"/>
    </source>
</evidence>